<protein>
    <recommendedName>
        <fullName evidence="3">Endonuclease/exonuclease/phosphatase domain-containing protein</fullName>
    </recommendedName>
</protein>
<comment type="caution">
    <text evidence="1">The sequence shown here is derived from an EMBL/GenBank/DDBJ whole genome shotgun (WGS) entry which is preliminary data.</text>
</comment>
<evidence type="ECO:0000313" key="1">
    <source>
        <dbReference type="EMBL" id="KAK6740811.1"/>
    </source>
</evidence>
<dbReference type="Proteomes" id="UP001303046">
    <property type="component" value="Unassembled WGS sequence"/>
</dbReference>
<gene>
    <name evidence="1" type="primary">Necator_chrIII.g9720</name>
    <name evidence="1" type="ORF">RB195_008955</name>
</gene>
<dbReference type="EMBL" id="JAVFWL010000003">
    <property type="protein sequence ID" value="KAK6740811.1"/>
    <property type="molecule type" value="Genomic_DNA"/>
</dbReference>
<organism evidence="1 2">
    <name type="scientific">Necator americanus</name>
    <name type="common">Human hookworm</name>
    <dbReference type="NCBI Taxonomy" id="51031"/>
    <lineage>
        <taxon>Eukaryota</taxon>
        <taxon>Metazoa</taxon>
        <taxon>Ecdysozoa</taxon>
        <taxon>Nematoda</taxon>
        <taxon>Chromadorea</taxon>
        <taxon>Rhabditida</taxon>
        <taxon>Rhabditina</taxon>
        <taxon>Rhabditomorpha</taxon>
        <taxon>Strongyloidea</taxon>
        <taxon>Ancylostomatidae</taxon>
        <taxon>Bunostominae</taxon>
        <taxon>Necator</taxon>
    </lineage>
</organism>
<reference evidence="1 2" key="1">
    <citation type="submission" date="2023-08" db="EMBL/GenBank/DDBJ databases">
        <title>A Necator americanus chromosomal reference genome.</title>
        <authorList>
            <person name="Ilik V."/>
            <person name="Petrzelkova K.J."/>
            <person name="Pardy F."/>
            <person name="Fuh T."/>
            <person name="Niatou-Singa F.S."/>
            <person name="Gouil Q."/>
            <person name="Baker L."/>
            <person name="Ritchie M.E."/>
            <person name="Jex A.R."/>
            <person name="Gazzola D."/>
            <person name="Li H."/>
            <person name="Toshio Fujiwara R."/>
            <person name="Zhan B."/>
            <person name="Aroian R.V."/>
            <person name="Pafco B."/>
            <person name="Schwarz E.M."/>
        </authorList>
    </citation>
    <scope>NUCLEOTIDE SEQUENCE [LARGE SCALE GENOMIC DNA]</scope>
    <source>
        <strain evidence="1 2">Aroian</strain>
        <tissue evidence="1">Whole animal</tissue>
    </source>
</reference>
<keyword evidence="2" id="KW-1185">Reference proteome</keyword>
<name>A0ABR1CR41_NECAM</name>
<proteinExistence type="predicted"/>
<accession>A0ABR1CR41</accession>
<evidence type="ECO:0000313" key="2">
    <source>
        <dbReference type="Proteomes" id="UP001303046"/>
    </source>
</evidence>
<evidence type="ECO:0008006" key="3">
    <source>
        <dbReference type="Google" id="ProtNLM"/>
    </source>
</evidence>
<sequence>MTTDEAIKSQVAQNVFDSGPNRHIIDGPRLCTHSARTVPTDADLYALRGAAERIKFHVIALQETKSRKSDVRYMIVHSSLIESALSFLCPSAVQFADSHKTLRPHLQIQTLDGFFKVKLEKATEGVYNIGNSGEFRTFSILHLLWEAQPSTLVELHHGFSLRKCGSIKSVKPVKAPGPNFISANFLRPGGHPIHVTLAAHMTSYLQKERIADQWKTSRTVLIHRKGD</sequence>